<dbReference type="AlphaFoldDB" id="A0ABD2C1I3"/>
<proteinExistence type="predicted"/>
<accession>A0ABD2C1I3</accession>
<name>A0ABD2C1I3_VESSQ</name>
<reference evidence="2 3" key="1">
    <citation type="journal article" date="2024" name="Ann. Entomol. Soc. Am.">
        <title>Genomic analyses of the southern and eastern yellowjacket wasps (Hymenoptera: Vespidae) reveal evolutionary signatures of social life.</title>
        <authorList>
            <person name="Catto M.A."/>
            <person name="Caine P.B."/>
            <person name="Orr S.E."/>
            <person name="Hunt B.G."/>
            <person name="Goodisman M.A.D."/>
        </authorList>
    </citation>
    <scope>NUCLEOTIDE SEQUENCE [LARGE SCALE GENOMIC DNA]</scope>
    <source>
        <strain evidence="2">233</strain>
        <tissue evidence="2">Head and thorax</tissue>
    </source>
</reference>
<gene>
    <name evidence="2" type="ORF">V1478_001463</name>
</gene>
<protein>
    <submittedName>
        <fullName evidence="2">Uncharacterized protein</fullName>
    </submittedName>
</protein>
<evidence type="ECO:0000313" key="2">
    <source>
        <dbReference type="EMBL" id="KAL2738897.1"/>
    </source>
</evidence>
<dbReference type="Proteomes" id="UP001607302">
    <property type="component" value="Unassembled WGS sequence"/>
</dbReference>
<evidence type="ECO:0000313" key="3">
    <source>
        <dbReference type="Proteomes" id="UP001607302"/>
    </source>
</evidence>
<dbReference type="EMBL" id="JAUDFV010000025">
    <property type="protein sequence ID" value="KAL2738897.1"/>
    <property type="molecule type" value="Genomic_DNA"/>
</dbReference>
<organism evidence="2 3">
    <name type="scientific">Vespula squamosa</name>
    <name type="common">Southern yellow jacket</name>
    <name type="synonym">Wasp</name>
    <dbReference type="NCBI Taxonomy" id="30214"/>
    <lineage>
        <taxon>Eukaryota</taxon>
        <taxon>Metazoa</taxon>
        <taxon>Ecdysozoa</taxon>
        <taxon>Arthropoda</taxon>
        <taxon>Hexapoda</taxon>
        <taxon>Insecta</taxon>
        <taxon>Pterygota</taxon>
        <taxon>Neoptera</taxon>
        <taxon>Endopterygota</taxon>
        <taxon>Hymenoptera</taxon>
        <taxon>Apocrita</taxon>
        <taxon>Aculeata</taxon>
        <taxon>Vespoidea</taxon>
        <taxon>Vespidae</taxon>
        <taxon>Vespinae</taxon>
        <taxon>Vespula</taxon>
    </lineage>
</organism>
<keyword evidence="3" id="KW-1185">Reference proteome</keyword>
<sequence length="110" mass="13049">MHYLRFEINIVALIYMEIKKMQGMDLSYPTIANKPHKCELKVKNKLSAATSTIYEYKSNRNTPVRQRRRDSFKGRMTSSRRGKIGTIRNIVMQLYINTTEKKKEDLYDLK</sequence>
<feature type="region of interest" description="Disordered" evidence="1">
    <location>
        <begin position="60"/>
        <end position="80"/>
    </location>
</feature>
<evidence type="ECO:0000256" key="1">
    <source>
        <dbReference type="SAM" id="MobiDB-lite"/>
    </source>
</evidence>
<comment type="caution">
    <text evidence="2">The sequence shown here is derived from an EMBL/GenBank/DDBJ whole genome shotgun (WGS) entry which is preliminary data.</text>
</comment>